<feature type="signal peptide" evidence="2">
    <location>
        <begin position="1"/>
        <end position="19"/>
    </location>
</feature>
<dbReference type="EMBL" id="VSRR010036855">
    <property type="protein sequence ID" value="MPC73463.1"/>
    <property type="molecule type" value="Genomic_DNA"/>
</dbReference>
<evidence type="ECO:0000313" key="3">
    <source>
        <dbReference type="EMBL" id="MPC73463.1"/>
    </source>
</evidence>
<keyword evidence="1" id="KW-1133">Transmembrane helix</keyword>
<evidence type="ECO:0000256" key="1">
    <source>
        <dbReference type="SAM" id="Phobius"/>
    </source>
</evidence>
<keyword evidence="4" id="KW-1185">Reference proteome</keyword>
<reference evidence="3 4" key="1">
    <citation type="submission" date="2019-05" db="EMBL/GenBank/DDBJ databases">
        <title>Another draft genome of Portunus trituberculatus and its Hox gene families provides insights of decapod evolution.</title>
        <authorList>
            <person name="Jeong J.-H."/>
            <person name="Song I."/>
            <person name="Kim S."/>
            <person name="Choi T."/>
            <person name="Kim D."/>
            <person name="Ryu S."/>
            <person name="Kim W."/>
        </authorList>
    </citation>
    <scope>NUCLEOTIDE SEQUENCE [LARGE SCALE GENOMIC DNA]</scope>
    <source>
        <tissue evidence="3">Muscle</tissue>
    </source>
</reference>
<protein>
    <submittedName>
        <fullName evidence="3">Uncharacterized protein</fullName>
    </submittedName>
</protein>
<name>A0A5B7HU01_PORTR</name>
<keyword evidence="2" id="KW-0732">Signal</keyword>
<feature type="transmembrane region" description="Helical" evidence="1">
    <location>
        <begin position="55"/>
        <end position="74"/>
    </location>
</feature>
<dbReference type="Proteomes" id="UP000324222">
    <property type="component" value="Unassembled WGS sequence"/>
</dbReference>
<sequence>MHLNSLSTLINLLILPLLSLNPEKSLYIISSACFLSPTGILMYRWSSHDGVCFDSVIRLAALFSSISLFFLCIYNSKLIHYGDRGTYGPLPPCTYV</sequence>
<proteinExistence type="predicted"/>
<organism evidence="3 4">
    <name type="scientific">Portunus trituberculatus</name>
    <name type="common">Swimming crab</name>
    <name type="synonym">Neptunus trituberculatus</name>
    <dbReference type="NCBI Taxonomy" id="210409"/>
    <lineage>
        <taxon>Eukaryota</taxon>
        <taxon>Metazoa</taxon>
        <taxon>Ecdysozoa</taxon>
        <taxon>Arthropoda</taxon>
        <taxon>Crustacea</taxon>
        <taxon>Multicrustacea</taxon>
        <taxon>Malacostraca</taxon>
        <taxon>Eumalacostraca</taxon>
        <taxon>Eucarida</taxon>
        <taxon>Decapoda</taxon>
        <taxon>Pleocyemata</taxon>
        <taxon>Brachyura</taxon>
        <taxon>Eubrachyura</taxon>
        <taxon>Portunoidea</taxon>
        <taxon>Portunidae</taxon>
        <taxon>Portuninae</taxon>
        <taxon>Portunus</taxon>
    </lineage>
</organism>
<keyword evidence="1" id="KW-0812">Transmembrane</keyword>
<dbReference type="AlphaFoldDB" id="A0A5B7HU01"/>
<keyword evidence="1" id="KW-0472">Membrane</keyword>
<gene>
    <name evidence="3" type="ORF">E2C01_067794</name>
</gene>
<evidence type="ECO:0000256" key="2">
    <source>
        <dbReference type="SAM" id="SignalP"/>
    </source>
</evidence>
<feature type="chain" id="PRO_5022772567" evidence="2">
    <location>
        <begin position="20"/>
        <end position="96"/>
    </location>
</feature>
<accession>A0A5B7HU01</accession>
<comment type="caution">
    <text evidence="3">The sequence shown here is derived from an EMBL/GenBank/DDBJ whole genome shotgun (WGS) entry which is preliminary data.</text>
</comment>
<feature type="transmembrane region" description="Helical" evidence="1">
    <location>
        <begin position="25"/>
        <end position="43"/>
    </location>
</feature>
<evidence type="ECO:0000313" key="4">
    <source>
        <dbReference type="Proteomes" id="UP000324222"/>
    </source>
</evidence>